<organism evidence="3">
    <name type="scientific">Tanacetum cinerariifolium</name>
    <name type="common">Dalmatian daisy</name>
    <name type="synonym">Chrysanthemum cinerariifolium</name>
    <dbReference type="NCBI Taxonomy" id="118510"/>
    <lineage>
        <taxon>Eukaryota</taxon>
        <taxon>Viridiplantae</taxon>
        <taxon>Streptophyta</taxon>
        <taxon>Embryophyta</taxon>
        <taxon>Tracheophyta</taxon>
        <taxon>Spermatophyta</taxon>
        <taxon>Magnoliopsida</taxon>
        <taxon>eudicotyledons</taxon>
        <taxon>Gunneridae</taxon>
        <taxon>Pentapetalae</taxon>
        <taxon>asterids</taxon>
        <taxon>campanulids</taxon>
        <taxon>Asterales</taxon>
        <taxon>Asteraceae</taxon>
        <taxon>Asteroideae</taxon>
        <taxon>Anthemideae</taxon>
        <taxon>Anthemidinae</taxon>
        <taxon>Tanacetum</taxon>
    </lineage>
</organism>
<feature type="compositionally biased region" description="Low complexity" evidence="2">
    <location>
        <begin position="22"/>
        <end position="50"/>
    </location>
</feature>
<feature type="compositionally biased region" description="Polar residues" evidence="2">
    <location>
        <begin position="329"/>
        <end position="340"/>
    </location>
</feature>
<evidence type="ECO:0000256" key="1">
    <source>
        <dbReference type="SAM" id="Coils"/>
    </source>
</evidence>
<feature type="region of interest" description="Disordered" evidence="2">
    <location>
        <begin position="623"/>
        <end position="643"/>
    </location>
</feature>
<feature type="coiled-coil region" evidence="1">
    <location>
        <begin position="466"/>
        <end position="493"/>
    </location>
</feature>
<proteinExistence type="predicted"/>
<keyword evidence="1" id="KW-0175">Coiled coil</keyword>
<reference evidence="3" key="1">
    <citation type="journal article" date="2019" name="Sci. Rep.">
        <title>Draft genome of Tanacetum cinerariifolium, the natural source of mosquito coil.</title>
        <authorList>
            <person name="Yamashiro T."/>
            <person name="Shiraishi A."/>
            <person name="Satake H."/>
            <person name="Nakayama K."/>
        </authorList>
    </citation>
    <scope>NUCLEOTIDE SEQUENCE</scope>
</reference>
<feature type="region of interest" description="Disordered" evidence="2">
    <location>
        <begin position="1"/>
        <end position="51"/>
    </location>
</feature>
<feature type="region of interest" description="Disordered" evidence="2">
    <location>
        <begin position="308"/>
        <end position="346"/>
    </location>
</feature>
<dbReference type="EMBL" id="BKCJ010007121">
    <property type="protein sequence ID" value="GEU75637.1"/>
    <property type="molecule type" value="Genomic_DNA"/>
</dbReference>
<dbReference type="AlphaFoldDB" id="A0A6L2MQJ6"/>
<gene>
    <name evidence="3" type="ORF">Tci_047615</name>
</gene>
<evidence type="ECO:0000313" key="3">
    <source>
        <dbReference type="EMBL" id="GEU75637.1"/>
    </source>
</evidence>
<sequence>MANTTGGLGVDPDVRPQPVPTGKPKVKPVPTGKPKVKPVPTGKPKVIPVPTGKPHVYTPVLHCRPNRPFPVPTYRGYTPSPDDSRRWISAPSGIARVPTSSVVFPTGRQLPVGYHKHSTLLLQSSMSALKYTEEHNKVGYLLKPTGSDDYHQIIDFLSASHIRAPELGPPAILATIDKTPYTITEELVRIRLQLADDGGIVDLPSLEIYSGMDNLGYVTKGKITFFKNKFSPQWRGMVSNIGNAKKFLMYPRFLQTILGIETRLTRQFKVLAFSSKLFANMRLNFAWHPMPLLPAMLLQAQVGGGAETAADSLPTREDAPLGGGFHTSPPRSFQAPSACQPSRGKEDPITLTALSSVVSTLMQKVRSLEAELHDHKRLFKDVIGNLCAPTAVLLGASDVPPATFSIPPGAFDAPTGASTDLFGTSTIPAAASAVPADSLNVLVVPVDSPNAPAGMEEDRLGEEAAKRLHAEEMAQIERERVEAQRKRQQEVIDSAMYYNESDWLNIRAQLEANASLCKTLLGDDVSKDNFPARMTALIKKKRQALAEQLFKERQNRPMTPAQQKAYMRQYVKNQSSVIYNTGWTMAYVKSFTDEQLKQEFEKIRKVQSQSQIQAFSRTLKRSGPVLEEPTSKRPKSPEALICF</sequence>
<name>A0A6L2MQJ6_TANCI</name>
<comment type="caution">
    <text evidence="3">The sequence shown here is derived from an EMBL/GenBank/DDBJ whole genome shotgun (WGS) entry which is preliminary data.</text>
</comment>
<accession>A0A6L2MQJ6</accession>
<protein>
    <submittedName>
        <fullName evidence="3">JmjC domain-containing protein</fullName>
    </submittedName>
</protein>
<evidence type="ECO:0000256" key="2">
    <source>
        <dbReference type="SAM" id="MobiDB-lite"/>
    </source>
</evidence>